<reference evidence="3" key="2">
    <citation type="submission" date="2020-02" db="EMBL/GenBank/DDBJ databases">
        <title>Unexpected conservation and global transmission of agrobacterial virulence plasmids.</title>
        <authorList>
            <person name="Weisberg A.J."/>
            <person name="Davis E.W. II"/>
            <person name="Tabima J.R."/>
            <person name="Belcher M.S."/>
            <person name="Miller M."/>
            <person name="Kuo C.-H."/>
            <person name="Loper J.E."/>
            <person name="Grunwald N.J."/>
            <person name="Putnam M.L."/>
            <person name="Chang J.H."/>
        </authorList>
    </citation>
    <scope>NUCLEOTIDE SEQUENCE</scope>
    <source>
        <strain evidence="3">W2/73</strain>
    </source>
</reference>
<evidence type="ECO:0000259" key="1">
    <source>
        <dbReference type="Pfam" id="PF00248"/>
    </source>
</evidence>
<feature type="domain" description="NADP-dependent oxidoreductase" evidence="1">
    <location>
        <begin position="20"/>
        <end position="322"/>
    </location>
</feature>
<dbReference type="InterPro" id="IPR020471">
    <property type="entry name" value="AKR"/>
</dbReference>
<dbReference type="EMBL" id="JAAMCP010000012">
    <property type="protein sequence ID" value="NTF39224.1"/>
    <property type="molecule type" value="Genomic_DNA"/>
</dbReference>
<name>A0AAE7RAI6_9HYPH</name>
<gene>
    <name evidence="2" type="ORF">G6L72_21200</name>
    <name evidence="3" type="ORF">G6M88_21105</name>
</gene>
<dbReference type="AlphaFoldDB" id="A0AAE7RAI6"/>
<dbReference type="SUPFAM" id="SSF51430">
    <property type="entry name" value="NAD(P)-linked oxidoreductase"/>
    <property type="match status" value="1"/>
</dbReference>
<dbReference type="GO" id="GO:0005829">
    <property type="term" value="C:cytosol"/>
    <property type="evidence" value="ECO:0007669"/>
    <property type="project" value="TreeGrafter"/>
</dbReference>
<dbReference type="Pfam" id="PF00248">
    <property type="entry name" value="Aldo_ket_red"/>
    <property type="match status" value="1"/>
</dbReference>
<evidence type="ECO:0000313" key="4">
    <source>
        <dbReference type="Proteomes" id="UP000663912"/>
    </source>
</evidence>
<evidence type="ECO:0000313" key="3">
    <source>
        <dbReference type="EMBL" id="QTG02867.1"/>
    </source>
</evidence>
<dbReference type="Proteomes" id="UP000822331">
    <property type="component" value="Unassembled WGS sequence"/>
</dbReference>
<dbReference type="PANTHER" id="PTHR42686">
    <property type="entry name" value="GH17980P-RELATED"/>
    <property type="match status" value="1"/>
</dbReference>
<sequence length="338" mass="36951">MKVSDKRKLARVELNITVFGLGCAQMGNLYRVTPYDDAKATFDATWDAGARYFDTAPYYGFTRSELRLGTMLCEHARKDYVVSTKVGRVMTPDVTVGAYESDFVDPLPFRPVSDYSYDGIMRSFEASQSRLGILAPDILFVHDIGPVQHGDKHDHYWDQITTGGGFRALDDLRREGSVKAVGLGVNDAGIIRQAMDVFDLDIAMLAGRYTALEQESLGVLDTCAERGVGIVVAGVFNSGLLAGNRKFNYADAPAHLLERVEVLETICKEAGVSLPAVALQFVTAHPAVVSVVSGARNAGQIKSNIDWFEEDISASVWRNLQERGIFADGTPLPMGEMP</sequence>
<evidence type="ECO:0000313" key="5">
    <source>
        <dbReference type="Proteomes" id="UP000822331"/>
    </source>
</evidence>
<dbReference type="InterPro" id="IPR023210">
    <property type="entry name" value="NADP_OxRdtase_dom"/>
</dbReference>
<dbReference type="PANTHER" id="PTHR42686:SF1">
    <property type="entry name" value="GH17980P-RELATED"/>
    <property type="match status" value="1"/>
</dbReference>
<dbReference type="Proteomes" id="UP000663912">
    <property type="component" value="Chromosome 2"/>
</dbReference>
<dbReference type="EMBL" id="CP049207">
    <property type="protein sequence ID" value="QTG02867.1"/>
    <property type="molecule type" value="Genomic_DNA"/>
</dbReference>
<reference evidence="2 5" key="1">
    <citation type="journal article" date="2020" name="Science">
        <title>Unexpected conservation and global transmission of agrobacterial virulence plasmids.</title>
        <authorList>
            <person name="Weisberg A.J."/>
            <person name="Davis E.W. 2nd"/>
            <person name="Tabima J."/>
            <person name="Belcher M.S."/>
            <person name="Miller M."/>
            <person name="Kuo C.H."/>
            <person name="Loper J.E."/>
            <person name="Grunwald N.J."/>
            <person name="Putnam M.L."/>
            <person name="Chang J.H."/>
        </authorList>
    </citation>
    <scope>NUCLEOTIDE SEQUENCE [LARGE SCALE GENOMIC DNA]</scope>
    <source>
        <strain evidence="2 5">A19/93</strain>
    </source>
</reference>
<accession>A0AAE7RAI6</accession>
<keyword evidence="5" id="KW-1185">Reference proteome</keyword>
<dbReference type="KEGG" id="arui:G6M88_21105"/>
<proteinExistence type="predicted"/>
<dbReference type="RefSeq" id="WP_065699345.1">
    <property type="nucleotide sequence ID" value="NZ_CP049207.1"/>
</dbReference>
<dbReference type="InterPro" id="IPR036812">
    <property type="entry name" value="NAD(P)_OxRdtase_dom_sf"/>
</dbReference>
<dbReference type="Gene3D" id="3.20.20.100">
    <property type="entry name" value="NADP-dependent oxidoreductase domain"/>
    <property type="match status" value="1"/>
</dbReference>
<organism evidence="3 4">
    <name type="scientific">Agrobacterium rubi</name>
    <dbReference type="NCBI Taxonomy" id="28099"/>
    <lineage>
        <taxon>Bacteria</taxon>
        <taxon>Pseudomonadati</taxon>
        <taxon>Pseudomonadota</taxon>
        <taxon>Alphaproteobacteria</taxon>
        <taxon>Hyphomicrobiales</taxon>
        <taxon>Rhizobiaceae</taxon>
        <taxon>Rhizobium/Agrobacterium group</taxon>
        <taxon>Agrobacterium</taxon>
    </lineage>
</organism>
<evidence type="ECO:0000313" key="2">
    <source>
        <dbReference type="EMBL" id="NTF39224.1"/>
    </source>
</evidence>
<dbReference type="GO" id="GO:0016491">
    <property type="term" value="F:oxidoreductase activity"/>
    <property type="evidence" value="ECO:0007669"/>
    <property type="project" value="InterPro"/>
</dbReference>
<protein>
    <submittedName>
        <fullName evidence="3">Aldo/keto reductase</fullName>
    </submittedName>
</protein>